<evidence type="ECO:0000256" key="1">
    <source>
        <dbReference type="PIRNR" id="PIRNR012702"/>
    </source>
</evidence>
<dbReference type="GO" id="GO:0008237">
    <property type="term" value="F:metallopeptidase activity"/>
    <property type="evidence" value="ECO:0007669"/>
    <property type="project" value="UniProtKB-KW"/>
</dbReference>
<dbReference type="InterPro" id="IPR015995">
    <property type="entry name" value="MlrC_N"/>
</dbReference>
<sequence length="480" mass="52122">MRIAVGGIHIECSTYNPVLNEEKDFRVLRGAALLEAPYFAFLRDYAAEFLPTIHARAIAGGPVSRATYEAFKGEFLERLKPMLPLDGLYLAMHGAMYVEGMEDAEGDWISAARALVGKDCTVSASYDLHGNVTQRIIDALDIYSTYRTAPHIDVEETMRRSVSMLVKSLKTGERPVVLWVPIPVVLPGERTSTVDEPAKSLYDMLPGIDAIDGVWDASLMVGYVWADEPRATAAAIMTGTDRTVLEREAKRLARAYWDAREDFVFGCKTGTLEECVERAIASPTAPVVLAESGDNPTGGGVGDRADVLAELIARGATGVVFAGIADKAATEACYAAGIGAELELSVGASLDTQGSKPVHGRFTVKFLHETSDPTDRQAVVSVSGIDLVLSAKRRPYHNIVDFTRLGLDPHKASIIVVKSGYLSPELAPIANPNLMALSTGVVDQFVERLPRLRKQRPTYPFDKDFAFEPQVFLSARSTLA</sequence>
<comment type="function">
    <text evidence="1">Involved in peptidolytic degradation of cyclic heptapeptide hepatotoxin microcystin (MC).</text>
</comment>
<dbReference type="EMBL" id="CP001622">
    <property type="protein sequence ID" value="ACS58342.1"/>
    <property type="molecule type" value="Genomic_DNA"/>
</dbReference>
<dbReference type="OrthoDB" id="9782658at2"/>
<evidence type="ECO:0000259" key="2">
    <source>
        <dbReference type="Pfam" id="PF07171"/>
    </source>
</evidence>
<gene>
    <name evidence="4" type="ordered locus">Rleg_4101</name>
</gene>
<dbReference type="InterPro" id="IPR009197">
    <property type="entry name" value="MlrC"/>
</dbReference>
<comment type="cofactor">
    <cofactor evidence="1">
        <name>Zn(2+)</name>
        <dbReference type="ChEBI" id="CHEBI:29105"/>
    </cofactor>
    <text evidence="1">Binds 1 zinc ion per subunit.</text>
</comment>
<name>C6AZ33_RHILS</name>
<comment type="similarity">
    <text evidence="1">Belongs to the peptidase M81 family.</text>
</comment>
<dbReference type="Proteomes" id="UP000002256">
    <property type="component" value="Chromosome"/>
</dbReference>
<protein>
    <recommendedName>
        <fullName evidence="1">Microcystinase C</fullName>
        <shortName evidence="1">MlrC</shortName>
    </recommendedName>
</protein>
<organism evidence="4 5">
    <name type="scientific">Rhizobium leguminosarum bv. trifolii (strain WSM1325)</name>
    <dbReference type="NCBI Taxonomy" id="395491"/>
    <lineage>
        <taxon>Bacteria</taxon>
        <taxon>Pseudomonadati</taxon>
        <taxon>Pseudomonadota</taxon>
        <taxon>Alphaproteobacteria</taxon>
        <taxon>Hyphomicrobiales</taxon>
        <taxon>Rhizobiaceae</taxon>
        <taxon>Rhizobium/Agrobacterium group</taxon>
        <taxon>Rhizobium</taxon>
    </lineage>
</organism>
<keyword evidence="1" id="KW-0645">Protease</keyword>
<dbReference type="InterPro" id="IPR010799">
    <property type="entry name" value="MlrC_C"/>
</dbReference>
<reference evidence="4 5" key="1">
    <citation type="journal article" date="2010" name="Stand. Genomic Sci.">
        <title>Complete genome sequence of Rhizobium leguminosarum bv. trifolii strain WSM1325, an effective microsymbiont of annual Mediterranean clovers.</title>
        <authorList>
            <person name="Reeve W."/>
            <person name="O'Hara G."/>
            <person name="Chain P."/>
            <person name="Ardley J."/>
            <person name="Brau L."/>
            <person name="Nandesena K."/>
            <person name="Tiwari R."/>
            <person name="Copeland A."/>
            <person name="Nolan M."/>
            <person name="Han C."/>
            <person name="Brettin T."/>
            <person name="Land M."/>
            <person name="Ovchinikova G."/>
            <person name="Ivanova N."/>
            <person name="Mavromatis K."/>
            <person name="Markowitz V."/>
            <person name="Kyrpides N."/>
            <person name="Melino V."/>
            <person name="Denton M."/>
            <person name="Yates R."/>
            <person name="Howieson J."/>
        </authorList>
    </citation>
    <scope>NUCLEOTIDE SEQUENCE [LARGE SCALE GENOMIC DNA]</scope>
    <source>
        <strain evidence="4 5">WSM1325</strain>
    </source>
</reference>
<proteinExistence type="inferred from homology"/>
<dbReference type="AlphaFoldDB" id="C6AZ33"/>
<dbReference type="HOGENOM" id="CLU_028172_2_0_5"/>
<dbReference type="Pfam" id="PF07171">
    <property type="entry name" value="MlrC_C"/>
    <property type="match status" value="1"/>
</dbReference>
<evidence type="ECO:0000259" key="3">
    <source>
        <dbReference type="Pfam" id="PF07364"/>
    </source>
</evidence>
<dbReference type="GO" id="GO:0006508">
    <property type="term" value="P:proteolysis"/>
    <property type="evidence" value="ECO:0007669"/>
    <property type="project" value="UniProtKB-KW"/>
</dbReference>
<dbReference type="PIRSF" id="PIRSF012702">
    <property type="entry name" value="UCP012702"/>
    <property type="match status" value="1"/>
</dbReference>
<accession>C6AZ33</accession>
<evidence type="ECO:0000313" key="4">
    <source>
        <dbReference type="EMBL" id="ACS58342.1"/>
    </source>
</evidence>
<dbReference type="KEGG" id="rlg:Rleg_4101"/>
<keyword evidence="1" id="KW-0479">Metal-binding</keyword>
<dbReference type="GO" id="GO:0046872">
    <property type="term" value="F:metal ion binding"/>
    <property type="evidence" value="ECO:0007669"/>
    <property type="project" value="UniProtKB-KW"/>
</dbReference>
<keyword evidence="1" id="KW-0482">Metalloprotease</keyword>
<dbReference type="Pfam" id="PF07364">
    <property type="entry name" value="DUF1485"/>
    <property type="match status" value="1"/>
</dbReference>
<feature type="domain" description="Microcystin LR degradation protein MlrC N-terminal" evidence="3">
    <location>
        <begin position="2"/>
        <end position="280"/>
    </location>
</feature>
<evidence type="ECO:0000313" key="5">
    <source>
        <dbReference type="Proteomes" id="UP000002256"/>
    </source>
</evidence>
<feature type="domain" description="Microcystin LR degradation protein MlrC C-terminal" evidence="2">
    <location>
        <begin position="289"/>
        <end position="450"/>
    </location>
</feature>
<keyword evidence="1" id="KW-0378">Hydrolase</keyword>